<accession>A0A2P6Q3E9</accession>
<evidence type="ECO:0000313" key="2">
    <source>
        <dbReference type="Proteomes" id="UP000238479"/>
    </source>
</evidence>
<name>A0A2P6Q3E9_ROSCH</name>
<organism evidence="1 2">
    <name type="scientific">Rosa chinensis</name>
    <name type="common">China rose</name>
    <dbReference type="NCBI Taxonomy" id="74649"/>
    <lineage>
        <taxon>Eukaryota</taxon>
        <taxon>Viridiplantae</taxon>
        <taxon>Streptophyta</taxon>
        <taxon>Embryophyta</taxon>
        <taxon>Tracheophyta</taxon>
        <taxon>Spermatophyta</taxon>
        <taxon>Magnoliopsida</taxon>
        <taxon>eudicotyledons</taxon>
        <taxon>Gunneridae</taxon>
        <taxon>Pentapetalae</taxon>
        <taxon>rosids</taxon>
        <taxon>fabids</taxon>
        <taxon>Rosales</taxon>
        <taxon>Rosaceae</taxon>
        <taxon>Rosoideae</taxon>
        <taxon>Rosoideae incertae sedis</taxon>
        <taxon>Rosa</taxon>
    </lineage>
</organism>
<dbReference type="Gramene" id="PRQ28711">
    <property type="protein sequence ID" value="PRQ28711"/>
    <property type="gene ID" value="RchiOBHm_Chr5g0005951"/>
</dbReference>
<comment type="caution">
    <text evidence="1">The sequence shown here is derived from an EMBL/GenBank/DDBJ whole genome shotgun (WGS) entry which is preliminary data.</text>
</comment>
<dbReference type="EMBL" id="PDCK01000043">
    <property type="protein sequence ID" value="PRQ28711.1"/>
    <property type="molecule type" value="Genomic_DNA"/>
</dbReference>
<dbReference type="Proteomes" id="UP000238479">
    <property type="component" value="Chromosome 5"/>
</dbReference>
<evidence type="ECO:0000313" key="1">
    <source>
        <dbReference type="EMBL" id="PRQ28711.1"/>
    </source>
</evidence>
<sequence>MCFCQAVNFYVAVFFKLKKKKIHITFIEKLNNILLCITNDLPYTAANEELVKLILDDLLPTDVEHFLFGVRGQLIVRLIEFADERATNISFQSTRDHSFKLRAEIWITHFISESQPRHNSNGLLMNLQKFEMIYFKMVVMAFNGFWLLTS</sequence>
<gene>
    <name evidence="1" type="ORF">RchiOBHm_Chr5g0005951</name>
</gene>
<protein>
    <submittedName>
        <fullName evidence="1">Uncharacterized protein</fullName>
    </submittedName>
</protein>
<proteinExistence type="predicted"/>
<dbReference type="AlphaFoldDB" id="A0A2P6Q3E9"/>
<keyword evidence="2" id="KW-1185">Reference proteome</keyword>
<reference evidence="1 2" key="1">
    <citation type="journal article" date="2018" name="Nat. Genet.">
        <title>The Rosa genome provides new insights in the design of modern roses.</title>
        <authorList>
            <person name="Bendahmane M."/>
        </authorList>
    </citation>
    <scope>NUCLEOTIDE SEQUENCE [LARGE SCALE GENOMIC DNA]</scope>
    <source>
        <strain evidence="2">cv. Old Blush</strain>
    </source>
</reference>